<gene>
    <name evidence="1" type="ORF">PCOR1329_LOCUS7331</name>
</gene>
<feature type="non-terminal residue" evidence="1">
    <location>
        <position position="1"/>
    </location>
</feature>
<comment type="caution">
    <text evidence="1">The sequence shown here is derived from an EMBL/GenBank/DDBJ whole genome shotgun (WGS) entry which is preliminary data.</text>
</comment>
<reference evidence="1" key="1">
    <citation type="submission" date="2023-10" db="EMBL/GenBank/DDBJ databases">
        <authorList>
            <person name="Chen Y."/>
            <person name="Shah S."/>
            <person name="Dougan E. K."/>
            <person name="Thang M."/>
            <person name="Chan C."/>
        </authorList>
    </citation>
    <scope>NUCLEOTIDE SEQUENCE [LARGE SCALE GENOMIC DNA]</scope>
</reference>
<name>A0ABN9PZ79_9DINO</name>
<evidence type="ECO:0000313" key="2">
    <source>
        <dbReference type="Proteomes" id="UP001189429"/>
    </source>
</evidence>
<organism evidence="1 2">
    <name type="scientific">Prorocentrum cordatum</name>
    <dbReference type="NCBI Taxonomy" id="2364126"/>
    <lineage>
        <taxon>Eukaryota</taxon>
        <taxon>Sar</taxon>
        <taxon>Alveolata</taxon>
        <taxon>Dinophyceae</taxon>
        <taxon>Prorocentrales</taxon>
        <taxon>Prorocentraceae</taxon>
        <taxon>Prorocentrum</taxon>
    </lineage>
</organism>
<dbReference type="EMBL" id="CAUYUJ010001991">
    <property type="protein sequence ID" value="CAK0798636.1"/>
    <property type="molecule type" value="Genomic_DNA"/>
</dbReference>
<protein>
    <submittedName>
        <fullName evidence="1">Uncharacterized protein</fullName>
    </submittedName>
</protein>
<accession>A0ABN9PZ79</accession>
<proteinExistence type="predicted"/>
<dbReference type="Proteomes" id="UP001189429">
    <property type="component" value="Unassembled WGS sequence"/>
</dbReference>
<evidence type="ECO:0000313" key="1">
    <source>
        <dbReference type="EMBL" id="CAK0798636.1"/>
    </source>
</evidence>
<sequence length="468" mass="50926">AVWHQHLNLGLVAFSEGDHVIDTADGDPYIVTVSDCPDVRAARFGSYESPPPGIDPQQVYRFGAGPTDAGVAQLTAEAEQVAPAECRMPAPAVGNPELLVNLRPLVPPGGRGQREELGIEGHHKRFRQVCKLGVSDWGSQEHVQPSQQIKRATYRDQVDGTNSFSVEMKFRRLQTTEAAHWDKAKDAESKGAGGKMSREDQAAFSGLSRATSTVVVAPDLIEYVRADVEKEATLHKSLRLAREVMGLLLLKTSAVNGDVVHVISFLCRTRRIARSLIGTWAVGYFVDCDSGWVRALLQLRVAGGAYAVEQSSLGSYDPALLSLPDVSAAPVPLADVRGEGGLSNVELFVQQGLLSPSEAAARLRQSSVPVPYSDPKLRDQNCWSSFVQLLYGRHLIEYALEDGIRADIFFVKKKGGRLRMVADCRRSNEIFVEPDGVRLAAGDAFGCLEMLDDDSELTIEGADLKDAF</sequence>
<keyword evidence="2" id="KW-1185">Reference proteome</keyword>